<reference evidence="2 3" key="1">
    <citation type="submission" date="2015-05" db="EMBL/GenBank/DDBJ databases">
        <authorList>
            <person name="Richman A.P."/>
            <person name="Katsanos I.J."/>
            <person name="Rivera S.N."/>
            <person name="DeCurzio J.M."/>
            <person name="Murray A.V."/>
            <person name="Krukonis G.P."/>
            <person name="Delesalle V.A."/>
            <person name="Bradley K.W."/>
            <person name="Asai D.J."/>
            <person name="Bowman C.A."/>
            <person name="Russell D.A."/>
            <person name="Pope W.H."/>
            <person name="Jacobs-Sera D."/>
            <person name="Hendrix R.W."/>
            <person name="Hatfull G.F."/>
        </authorList>
    </citation>
    <scope>NUCLEOTIDE SEQUENCE [LARGE SCALE GENOMIC DNA]</scope>
</reference>
<accession>A0A0K1LKQ7</accession>
<keyword evidence="3" id="KW-1185">Reference proteome</keyword>
<dbReference type="EMBL" id="KR935214">
    <property type="protein sequence ID" value="AKU43091.1"/>
    <property type="molecule type" value="Genomic_DNA"/>
</dbReference>
<evidence type="ECO:0000313" key="2">
    <source>
        <dbReference type="EMBL" id="AKU43091.1"/>
    </source>
</evidence>
<feature type="region of interest" description="Disordered" evidence="1">
    <location>
        <begin position="1"/>
        <end position="52"/>
    </location>
</feature>
<protein>
    <submittedName>
        <fullName evidence="2">Tail assembly chaperone</fullName>
    </submittedName>
</protein>
<dbReference type="OrthoDB" id="5143at10239"/>
<dbReference type="RefSeq" id="YP_009198117.1">
    <property type="nucleotide sequence ID" value="NC_028792.1"/>
</dbReference>
<name>A0A0K1LKQ7_9CAUD</name>
<proteinExistence type="predicted"/>
<evidence type="ECO:0000256" key="1">
    <source>
        <dbReference type="SAM" id="MobiDB-lite"/>
    </source>
</evidence>
<dbReference type="Proteomes" id="UP000201966">
    <property type="component" value="Segment"/>
</dbReference>
<dbReference type="GeneID" id="26625262"/>
<dbReference type="KEGG" id="vg:26625262"/>
<evidence type="ECO:0000313" key="3">
    <source>
        <dbReference type="Proteomes" id="UP000201966"/>
    </source>
</evidence>
<sequence length="342" mass="39154">MVWGWHPPGRHPHKASPTPQPRSPPFLRKPLMSVKKPENNGAAAREQATEFDSPFADRVLQFDDGTTMTIPPHPNLRMLDDDALEAYEAYLEEIETYDREPDLYIPEQTVKDRDGNEMVLPAETRPGAVKGPPYFKDGKRVSPPREVRIVQVVLGMDNYEVLRSKKINGRAAGARDVWRAWTEQGFTIAERAESDSKVMEAQWFWRLYPRQIASDLRRFFGLSVSDWHQGRLSSLELLDLFGVRFVDNPEEHVRELYVDFAPVDGAVARAVRGGRWSESELIAAETYNEIARFRASFHASKSRKAAYEPFAFEDPVDRLEKAKASVEAHELQREVEADLFGW</sequence>
<organism evidence="2 3">
    <name type="scientific">Mycobacterium phage Kimberlium</name>
    <dbReference type="NCBI Taxonomy" id="1662284"/>
    <lineage>
        <taxon>Viruses</taxon>
        <taxon>Duplodnaviria</taxon>
        <taxon>Heunggongvirae</taxon>
        <taxon>Uroviricota</taxon>
        <taxon>Caudoviricetes</taxon>
        <taxon>Gracegardnervirinae</taxon>
        <taxon>Cheoctovirus</taxon>
        <taxon>Cheoctovirus kimberlium</taxon>
    </lineage>
</organism>
<gene>
    <name evidence="2" type="ORF">SEA_KIMBERLIUM_13</name>
</gene>